<evidence type="ECO:0000313" key="1">
    <source>
        <dbReference type="EMBL" id="JAH67305.1"/>
    </source>
</evidence>
<protein>
    <submittedName>
        <fullName evidence="1">Uncharacterized protein</fullName>
    </submittedName>
</protein>
<dbReference type="EMBL" id="GBXM01041272">
    <property type="protein sequence ID" value="JAH67305.1"/>
    <property type="molecule type" value="Transcribed_RNA"/>
</dbReference>
<reference evidence="1" key="2">
    <citation type="journal article" date="2015" name="Fish Shellfish Immunol.">
        <title>Early steps in the European eel (Anguilla anguilla)-Vibrio vulnificus interaction in the gills: Role of the RtxA13 toxin.</title>
        <authorList>
            <person name="Callol A."/>
            <person name="Pajuelo D."/>
            <person name="Ebbesson L."/>
            <person name="Teles M."/>
            <person name="MacKenzie S."/>
            <person name="Amaro C."/>
        </authorList>
    </citation>
    <scope>NUCLEOTIDE SEQUENCE</scope>
</reference>
<name>A0A0E9UQ36_ANGAN</name>
<dbReference type="AlphaFoldDB" id="A0A0E9UQ36"/>
<sequence>MISKKLCHTLNNNIKHMKLMKQSFSSKMNVVVNMCSRNKEFVALLVPTNTEQ</sequence>
<proteinExistence type="predicted"/>
<reference evidence="1" key="1">
    <citation type="submission" date="2014-11" db="EMBL/GenBank/DDBJ databases">
        <authorList>
            <person name="Amaro Gonzalez C."/>
        </authorList>
    </citation>
    <scope>NUCLEOTIDE SEQUENCE</scope>
</reference>
<organism evidence="1">
    <name type="scientific">Anguilla anguilla</name>
    <name type="common">European freshwater eel</name>
    <name type="synonym">Muraena anguilla</name>
    <dbReference type="NCBI Taxonomy" id="7936"/>
    <lineage>
        <taxon>Eukaryota</taxon>
        <taxon>Metazoa</taxon>
        <taxon>Chordata</taxon>
        <taxon>Craniata</taxon>
        <taxon>Vertebrata</taxon>
        <taxon>Euteleostomi</taxon>
        <taxon>Actinopterygii</taxon>
        <taxon>Neopterygii</taxon>
        <taxon>Teleostei</taxon>
        <taxon>Anguilliformes</taxon>
        <taxon>Anguillidae</taxon>
        <taxon>Anguilla</taxon>
    </lineage>
</organism>
<accession>A0A0E9UQ36</accession>